<keyword evidence="2" id="KW-1185">Reference proteome</keyword>
<evidence type="ECO:0000313" key="2">
    <source>
        <dbReference type="Proteomes" id="UP000028990"/>
    </source>
</evidence>
<reference evidence="1 2" key="1">
    <citation type="submission" date="2013-11" db="EMBL/GenBank/DDBJ databases">
        <title>The Damaraland mole rat (Fukomys damarensis) genome and evolution of African mole rats.</title>
        <authorList>
            <person name="Gladyshev V.N."/>
            <person name="Fang X."/>
        </authorList>
    </citation>
    <scope>NUCLEOTIDE SEQUENCE [LARGE SCALE GENOMIC DNA]</scope>
    <source>
        <tissue evidence="1">Liver</tissue>
    </source>
</reference>
<evidence type="ECO:0000313" key="1">
    <source>
        <dbReference type="EMBL" id="KFO22748.1"/>
    </source>
</evidence>
<organism evidence="1 2">
    <name type="scientific">Fukomys damarensis</name>
    <name type="common">Damaraland mole rat</name>
    <name type="synonym">Cryptomys damarensis</name>
    <dbReference type="NCBI Taxonomy" id="885580"/>
    <lineage>
        <taxon>Eukaryota</taxon>
        <taxon>Metazoa</taxon>
        <taxon>Chordata</taxon>
        <taxon>Craniata</taxon>
        <taxon>Vertebrata</taxon>
        <taxon>Euteleostomi</taxon>
        <taxon>Mammalia</taxon>
        <taxon>Eutheria</taxon>
        <taxon>Euarchontoglires</taxon>
        <taxon>Glires</taxon>
        <taxon>Rodentia</taxon>
        <taxon>Hystricomorpha</taxon>
        <taxon>Bathyergidae</taxon>
        <taxon>Fukomys</taxon>
    </lineage>
</organism>
<accession>A0A091CX09</accession>
<gene>
    <name evidence="1" type="ORF">H920_15887</name>
</gene>
<name>A0A091CX09_FUKDA</name>
<sequence length="80" mass="9071">MPEEEISPLSLRRRTLPPNIFPPTFLSTPEAPSSKVRNFELLLMSLISEIHYILPTDLWGLSVHLQCLRTYGFSDSTLGV</sequence>
<dbReference type="Proteomes" id="UP000028990">
    <property type="component" value="Unassembled WGS sequence"/>
</dbReference>
<protein>
    <submittedName>
        <fullName evidence="1">Uncharacterized protein</fullName>
    </submittedName>
</protein>
<dbReference type="EMBL" id="KN123961">
    <property type="protein sequence ID" value="KFO22748.1"/>
    <property type="molecule type" value="Genomic_DNA"/>
</dbReference>
<dbReference type="AlphaFoldDB" id="A0A091CX09"/>
<proteinExistence type="predicted"/>